<evidence type="ECO:0000313" key="3">
    <source>
        <dbReference type="Proteomes" id="UP000218103"/>
    </source>
</evidence>
<feature type="region of interest" description="Disordered" evidence="1">
    <location>
        <begin position="73"/>
        <end position="93"/>
    </location>
</feature>
<protein>
    <submittedName>
        <fullName evidence="2">Uncharacterized protein</fullName>
    </submittedName>
</protein>
<keyword evidence="3" id="KW-1185">Reference proteome</keyword>
<reference evidence="3" key="1">
    <citation type="submission" date="2017-09" db="EMBL/GenBank/DDBJ databases">
        <title>FDA dAtabase for Regulatory Grade micrObial Sequences (FDA-ARGOS): Supporting development and validation of Infectious Disease Dx tests.</title>
        <authorList>
            <person name="Minogue T."/>
            <person name="Wolcott M."/>
            <person name="Wasieloski L."/>
            <person name="Aguilar W."/>
            <person name="Moore D."/>
            <person name="Tallon L.J."/>
            <person name="Sadzewicz L."/>
            <person name="Ott S."/>
            <person name="Zhao X."/>
            <person name="Nagaraj S."/>
            <person name="Vavikolanu K."/>
            <person name="Aluvathingal J."/>
            <person name="Nadendla S."/>
            <person name="Sichtig H."/>
        </authorList>
    </citation>
    <scope>NUCLEOTIDE SEQUENCE [LARGE SCALE GENOMIC DNA]</scope>
    <source>
        <strain evidence="3">FDAARGOS_388</strain>
    </source>
</reference>
<organism evidence="2 3">
    <name type="scientific">Burkholderia cepacia</name>
    <name type="common">Pseudomonas cepacia</name>
    <dbReference type="NCBI Taxonomy" id="292"/>
    <lineage>
        <taxon>Bacteria</taxon>
        <taxon>Pseudomonadati</taxon>
        <taxon>Pseudomonadota</taxon>
        <taxon>Betaproteobacteria</taxon>
        <taxon>Burkholderiales</taxon>
        <taxon>Burkholderiaceae</taxon>
        <taxon>Burkholderia</taxon>
        <taxon>Burkholderia cepacia complex</taxon>
    </lineage>
</organism>
<evidence type="ECO:0000256" key="1">
    <source>
        <dbReference type="SAM" id="MobiDB-lite"/>
    </source>
</evidence>
<name>A0ABM6NVF4_BURCE</name>
<sequence length="176" mass="20433">MRTASWIEQIQELFQNQPISAALRNHLAQFEYAIEREIAMRGDGSATDDECVALLTLRNYIGQCDAVIPKSQSYIASPPKPKAPRKPPMEQKPWQDTMSADEVQFCENAIADEILRIEATCADNWRAARMWKSSQRRRFSKQREHGCCGSHDFVVKRWSWSKMRYDLYLLGFNYGH</sequence>
<gene>
    <name evidence="2" type="ORF">CO711_16850</name>
</gene>
<dbReference type="EMBL" id="CP023518">
    <property type="protein sequence ID" value="ATF78919.1"/>
    <property type="molecule type" value="Genomic_DNA"/>
</dbReference>
<dbReference type="Proteomes" id="UP000218103">
    <property type="component" value="Chromosome 1"/>
</dbReference>
<proteinExistence type="predicted"/>
<evidence type="ECO:0000313" key="2">
    <source>
        <dbReference type="EMBL" id="ATF78919.1"/>
    </source>
</evidence>
<accession>A0ABM6NVF4</accession>